<protein>
    <submittedName>
        <fullName evidence="1">Uncharacterized protein</fullName>
    </submittedName>
</protein>
<evidence type="ECO:0000313" key="1">
    <source>
        <dbReference type="EMBL" id="JAE30404.1"/>
    </source>
</evidence>
<dbReference type="AlphaFoldDB" id="A0A0A9H3N6"/>
<reference evidence="1" key="2">
    <citation type="journal article" date="2015" name="Data Brief">
        <title>Shoot transcriptome of the giant reed, Arundo donax.</title>
        <authorList>
            <person name="Barrero R.A."/>
            <person name="Guerrero F.D."/>
            <person name="Moolhuijzen P."/>
            <person name="Goolsby J.A."/>
            <person name="Tidwell J."/>
            <person name="Bellgard S.E."/>
            <person name="Bellgard M.I."/>
        </authorList>
    </citation>
    <scope>NUCLEOTIDE SEQUENCE</scope>
    <source>
        <tissue evidence="1">Shoot tissue taken approximately 20 cm above the soil surface</tissue>
    </source>
</reference>
<proteinExistence type="predicted"/>
<sequence length="52" mass="5809">MPAQILLLLVHGHARAAAPRQLVRRRQPAYAGAHHRNSHPADCNSLCLFLRC</sequence>
<accession>A0A0A9H3N6</accession>
<organism evidence="1">
    <name type="scientific">Arundo donax</name>
    <name type="common">Giant reed</name>
    <name type="synonym">Donax arundinaceus</name>
    <dbReference type="NCBI Taxonomy" id="35708"/>
    <lineage>
        <taxon>Eukaryota</taxon>
        <taxon>Viridiplantae</taxon>
        <taxon>Streptophyta</taxon>
        <taxon>Embryophyta</taxon>
        <taxon>Tracheophyta</taxon>
        <taxon>Spermatophyta</taxon>
        <taxon>Magnoliopsida</taxon>
        <taxon>Liliopsida</taxon>
        <taxon>Poales</taxon>
        <taxon>Poaceae</taxon>
        <taxon>PACMAD clade</taxon>
        <taxon>Arundinoideae</taxon>
        <taxon>Arundineae</taxon>
        <taxon>Arundo</taxon>
    </lineage>
</organism>
<reference evidence="1" key="1">
    <citation type="submission" date="2014-09" db="EMBL/GenBank/DDBJ databases">
        <authorList>
            <person name="Magalhaes I.L.F."/>
            <person name="Oliveira U."/>
            <person name="Santos F.R."/>
            <person name="Vidigal T.H.D.A."/>
            <person name="Brescovit A.D."/>
            <person name="Santos A.J."/>
        </authorList>
    </citation>
    <scope>NUCLEOTIDE SEQUENCE</scope>
    <source>
        <tissue evidence="1">Shoot tissue taken approximately 20 cm above the soil surface</tissue>
    </source>
</reference>
<name>A0A0A9H3N6_ARUDO</name>
<dbReference type="EMBL" id="GBRH01167492">
    <property type="protein sequence ID" value="JAE30404.1"/>
    <property type="molecule type" value="Transcribed_RNA"/>
</dbReference>